<dbReference type="EMBL" id="GG657888">
    <property type="protein sequence ID" value="EEF80854.1"/>
    <property type="molecule type" value="Genomic_DNA"/>
</dbReference>
<reference evidence="7" key="1">
    <citation type="submission" date="2008-01" db="EMBL/GenBank/DDBJ databases">
        <authorList>
            <person name="Schaefer H."/>
            <person name="Ferriera S."/>
            <person name="Johnson J."/>
            <person name="Kravitz S."/>
            <person name="Beeson K."/>
            <person name="Sutton G."/>
            <person name="Rogers Y.-H."/>
            <person name="Friedman R."/>
            <person name="Frazier M."/>
            <person name="Venter J.C."/>
        </authorList>
    </citation>
    <scope>NUCLEOTIDE SEQUENCE</scope>
    <source>
        <strain evidence="7">DMS010</strain>
    </source>
</reference>
<evidence type="ECO:0000256" key="1">
    <source>
        <dbReference type="SAM" id="Phobius"/>
    </source>
</evidence>
<keyword evidence="8" id="KW-1185">Reference proteome</keyword>
<evidence type="ECO:0000313" key="4">
    <source>
        <dbReference type="EMBL" id="EEF80291.1"/>
    </source>
</evidence>
<proteinExistence type="predicted"/>
<dbReference type="EMBL" id="GG657903">
    <property type="protein sequence ID" value="EEF78944.1"/>
    <property type="molecule type" value="Genomic_DNA"/>
</dbReference>
<dbReference type="Pfam" id="PF10805">
    <property type="entry name" value="DUF2730"/>
    <property type="match status" value="1"/>
</dbReference>
<feature type="transmembrane region" description="Helical" evidence="1">
    <location>
        <begin position="6"/>
        <end position="29"/>
    </location>
</feature>
<organism evidence="7 8">
    <name type="scientific">Methylophaga thiooxydans DMS010</name>
    <dbReference type="NCBI Taxonomy" id="637616"/>
    <lineage>
        <taxon>Bacteria</taxon>
        <taxon>Pseudomonadati</taxon>
        <taxon>Pseudomonadota</taxon>
        <taxon>Gammaproteobacteria</taxon>
        <taxon>Thiotrichales</taxon>
        <taxon>Piscirickettsiaceae</taxon>
        <taxon>Methylophaga</taxon>
    </lineage>
</organism>
<dbReference type="AlphaFoldDB" id="C0N317"/>
<dbReference type="EMBL" id="GG657895">
    <property type="protein sequence ID" value="EEF80291.1"/>
    <property type="molecule type" value="Genomic_DNA"/>
</dbReference>
<keyword evidence="1" id="KW-0812">Transmembrane</keyword>
<dbReference type="EMBL" id="GG657893">
    <property type="protein sequence ID" value="EEF80424.1"/>
    <property type="molecule type" value="Genomic_DNA"/>
</dbReference>
<dbReference type="EMBL" id="GG657898">
    <property type="protein sequence ID" value="EEF79728.1"/>
    <property type="molecule type" value="Genomic_DNA"/>
</dbReference>
<sequence length="111" mass="13104">MELDYTAYRFWFDVFLAFLFAGNWVYTWLINRHRVNKTEIKEVSQQIVKVVSRMDIVEERMNGAPTHTDLSNIYNRMNGMSENISEMTGSLKAMTTQLTLINDYLLRGDKR</sequence>
<accession>C0N317</accession>
<dbReference type="OrthoDB" id="7062487at2"/>
<evidence type="ECO:0000313" key="7">
    <source>
        <dbReference type="EMBL" id="EEF80854.1"/>
    </source>
</evidence>
<evidence type="ECO:0000313" key="3">
    <source>
        <dbReference type="EMBL" id="EEF79728.1"/>
    </source>
</evidence>
<dbReference type="EMBL" id="GG657892">
    <property type="protein sequence ID" value="EEF80559.1"/>
    <property type="molecule type" value="Genomic_DNA"/>
</dbReference>
<name>C0N317_9GAMM</name>
<evidence type="ECO:0000313" key="8">
    <source>
        <dbReference type="Proteomes" id="UP000004679"/>
    </source>
</evidence>
<gene>
    <name evidence="5" type="ORF">MDMS009_1037</name>
    <name evidence="4" type="ORF">MDMS009_1187</name>
    <name evidence="3" type="ORF">MDMS009_1666</name>
    <name evidence="2" type="ORF">MDMS009_2461</name>
    <name evidence="7" type="ORF">MDMS009_581</name>
    <name evidence="6" type="ORF">MDMS009_884</name>
</gene>
<keyword evidence="1" id="KW-1133">Transmembrane helix</keyword>
<dbReference type="Proteomes" id="UP000004679">
    <property type="component" value="Unassembled WGS sequence"/>
</dbReference>
<dbReference type="RefSeq" id="WP_008290353.1">
    <property type="nucleotide sequence ID" value="NZ_GG657884.1"/>
</dbReference>
<dbReference type="HOGENOM" id="CLU_2155415_0_0_6"/>
<evidence type="ECO:0000313" key="5">
    <source>
        <dbReference type="EMBL" id="EEF80424.1"/>
    </source>
</evidence>
<keyword evidence="1" id="KW-0472">Membrane</keyword>
<reference evidence="7 8" key="2">
    <citation type="journal article" date="2011" name="J. Bacteriol.">
        <title>Draft genome sequence of the chemolithoheterotrophic, halophilic methylotroph Methylophaga thiooxydans DMS010.</title>
        <authorList>
            <person name="Boden R."/>
            <person name="Ferriera S."/>
            <person name="Johnson J."/>
            <person name="Kelly D.P."/>
            <person name="Murrell J.C."/>
            <person name="Schafer H."/>
        </authorList>
    </citation>
    <scope>NUCLEOTIDE SEQUENCE [LARGE SCALE GENOMIC DNA]</scope>
    <source>
        <strain evidence="7 8">DMS010</strain>
    </source>
</reference>
<evidence type="ECO:0000313" key="2">
    <source>
        <dbReference type="EMBL" id="EEF78944.1"/>
    </source>
</evidence>
<evidence type="ECO:0000313" key="6">
    <source>
        <dbReference type="EMBL" id="EEF80559.1"/>
    </source>
</evidence>
<evidence type="ECO:0008006" key="9">
    <source>
        <dbReference type="Google" id="ProtNLM"/>
    </source>
</evidence>
<protein>
    <recommendedName>
        <fullName evidence="9">DUF2730 domain-containing protein</fullName>
    </recommendedName>
</protein>
<dbReference type="InterPro" id="IPR020269">
    <property type="entry name" value="Phage_Mu_Releasin"/>
</dbReference>